<dbReference type="AlphaFoldDB" id="A0A0L0ETA5"/>
<sequence>VVNHMFDSCLSQGEIKQAIGIAFEARRIDVFQRAVKHCNGDAVNAMLEYSQQIALSLVLNRQFRNKVLQTIVDLYQ</sequence>
<name>A0A0L0ETA5_9EUKA</name>
<feature type="non-terminal residue" evidence="3">
    <location>
        <position position="76"/>
    </location>
</feature>
<feature type="non-terminal residue" evidence="3">
    <location>
        <position position="1"/>
    </location>
</feature>
<dbReference type="GO" id="GO:0008540">
    <property type="term" value="C:proteasome regulatory particle, base subcomplex"/>
    <property type="evidence" value="ECO:0007669"/>
    <property type="project" value="TreeGrafter"/>
</dbReference>
<accession>A0A0L0ETA5</accession>
<dbReference type="RefSeq" id="XP_014143145.1">
    <property type="nucleotide sequence ID" value="XM_014287670.1"/>
</dbReference>
<dbReference type="GO" id="GO:0034515">
    <property type="term" value="C:proteasome storage granule"/>
    <property type="evidence" value="ECO:0007669"/>
    <property type="project" value="TreeGrafter"/>
</dbReference>
<dbReference type="PANTHER" id="PTHR10943">
    <property type="entry name" value="26S PROTEASOME NON-ATPASE REGULATORY SUBUNIT"/>
    <property type="match status" value="1"/>
</dbReference>
<reference evidence="3 4" key="1">
    <citation type="submission" date="2011-02" db="EMBL/GenBank/DDBJ databases">
        <title>The Genome Sequence of Sphaeroforma arctica JP610.</title>
        <authorList>
            <consortium name="The Broad Institute Genome Sequencing Platform"/>
            <person name="Russ C."/>
            <person name="Cuomo C."/>
            <person name="Young S.K."/>
            <person name="Zeng Q."/>
            <person name="Gargeya S."/>
            <person name="Alvarado L."/>
            <person name="Berlin A."/>
            <person name="Chapman S.B."/>
            <person name="Chen Z."/>
            <person name="Freedman E."/>
            <person name="Gellesch M."/>
            <person name="Goldberg J."/>
            <person name="Griggs A."/>
            <person name="Gujja S."/>
            <person name="Heilman E."/>
            <person name="Heiman D."/>
            <person name="Howarth C."/>
            <person name="Mehta T."/>
            <person name="Neiman D."/>
            <person name="Pearson M."/>
            <person name="Roberts A."/>
            <person name="Saif S."/>
            <person name="Shea T."/>
            <person name="Shenoy N."/>
            <person name="Sisk P."/>
            <person name="Stolte C."/>
            <person name="Sykes S."/>
            <person name="White J."/>
            <person name="Yandava C."/>
            <person name="Burger G."/>
            <person name="Gray M.W."/>
            <person name="Holland P.W.H."/>
            <person name="King N."/>
            <person name="Lang F.B.F."/>
            <person name="Roger A.J."/>
            <person name="Ruiz-Trillo I."/>
            <person name="Haas B."/>
            <person name="Nusbaum C."/>
            <person name="Birren B."/>
        </authorList>
    </citation>
    <scope>NUCLEOTIDE SEQUENCE [LARGE SCALE GENOMIC DNA]</scope>
    <source>
        <strain evidence="3 4">JP610</strain>
    </source>
</reference>
<evidence type="ECO:0000313" key="3">
    <source>
        <dbReference type="EMBL" id="KNC67641.1"/>
    </source>
</evidence>
<dbReference type="PANTHER" id="PTHR10943:SF2">
    <property type="entry name" value="26S PROTEASOME NON-ATPASE REGULATORY SUBUNIT 1"/>
    <property type="match status" value="1"/>
</dbReference>
<dbReference type="OrthoDB" id="261572at2759"/>
<dbReference type="Proteomes" id="UP000054560">
    <property type="component" value="Unassembled WGS sequence"/>
</dbReference>
<dbReference type="Pfam" id="PF21505">
    <property type="entry name" value="RPN2_N"/>
    <property type="match status" value="1"/>
</dbReference>
<protein>
    <recommendedName>
        <fullName evidence="2">26S proteasome non-ATPase regulatory subunit 1/RPN2 N-terminal domain-containing protein</fullName>
    </recommendedName>
</protein>
<dbReference type="GO" id="GO:0043161">
    <property type="term" value="P:proteasome-mediated ubiquitin-dependent protein catabolic process"/>
    <property type="evidence" value="ECO:0007669"/>
    <property type="project" value="TreeGrafter"/>
</dbReference>
<gene>
    <name evidence="3" type="ORF">SARC_18249</name>
</gene>
<dbReference type="STRING" id="667725.A0A0L0ETA5"/>
<feature type="domain" description="26S proteasome non-ATPase regulatory subunit 1/RPN2 N-terminal" evidence="2">
    <location>
        <begin position="1"/>
        <end position="75"/>
    </location>
</feature>
<dbReference type="GeneID" id="25918753"/>
<keyword evidence="1" id="KW-0677">Repeat</keyword>
<dbReference type="EMBL" id="KQ256450">
    <property type="protein sequence ID" value="KNC67641.1"/>
    <property type="molecule type" value="Genomic_DNA"/>
</dbReference>
<keyword evidence="4" id="KW-1185">Reference proteome</keyword>
<evidence type="ECO:0000256" key="1">
    <source>
        <dbReference type="ARBA" id="ARBA00022737"/>
    </source>
</evidence>
<organism evidence="3 4">
    <name type="scientific">Sphaeroforma arctica JP610</name>
    <dbReference type="NCBI Taxonomy" id="667725"/>
    <lineage>
        <taxon>Eukaryota</taxon>
        <taxon>Ichthyosporea</taxon>
        <taxon>Ichthyophonida</taxon>
        <taxon>Sphaeroforma</taxon>
    </lineage>
</organism>
<dbReference type="InterPro" id="IPR048570">
    <property type="entry name" value="PSMD1_RPN2_N"/>
</dbReference>
<evidence type="ECO:0000259" key="2">
    <source>
        <dbReference type="Pfam" id="PF21505"/>
    </source>
</evidence>
<proteinExistence type="predicted"/>
<dbReference type="eggNOG" id="KOG2062">
    <property type="taxonomic scope" value="Eukaryota"/>
</dbReference>
<evidence type="ECO:0000313" key="4">
    <source>
        <dbReference type="Proteomes" id="UP000054560"/>
    </source>
</evidence>
<dbReference type="GO" id="GO:0005634">
    <property type="term" value="C:nucleus"/>
    <property type="evidence" value="ECO:0007669"/>
    <property type="project" value="TreeGrafter"/>
</dbReference>